<dbReference type="InterPro" id="IPR037171">
    <property type="entry name" value="NagB/RpiA_transferase-like"/>
</dbReference>
<dbReference type="Pfam" id="PF08220">
    <property type="entry name" value="HTH_DeoR"/>
    <property type="match status" value="1"/>
</dbReference>
<keyword evidence="1" id="KW-0805">Transcription regulation</keyword>
<dbReference type="InterPro" id="IPR014036">
    <property type="entry name" value="DeoR-like_C"/>
</dbReference>
<dbReference type="RefSeq" id="WP_193539746.1">
    <property type="nucleotide sequence ID" value="NZ_JADCLJ010000024.1"/>
</dbReference>
<evidence type="ECO:0000259" key="4">
    <source>
        <dbReference type="PROSITE" id="PS51000"/>
    </source>
</evidence>
<evidence type="ECO:0000256" key="2">
    <source>
        <dbReference type="ARBA" id="ARBA00023125"/>
    </source>
</evidence>
<comment type="caution">
    <text evidence="5">The sequence shown here is derived from an EMBL/GenBank/DDBJ whole genome shotgun (WGS) entry which is preliminary data.</text>
</comment>
<evidence type="ECO:0000313" key="6">
    <source>
        <dbReference type="Proteomes" id="UP001516662"/>
    </source>
</evidence>
<accession>A0ABR9QNW0</accession>
<dbReference type="SMART" id="SM01134">
    <property type="entry name" value="DeoRC"/>
    <property type="match status" value="1"/>
</dbReference>
<keyword evidence="6" id="KW-1185">Reference proteome</keyword>
<dbReference type="PANTHER" id="PTHR30363:SF56">
    <property type="entry name" value="TRANSCRIPTIONAL REGULATOR, DEOR FAMILY"/>
    <property type="match status" value="1"/>
</dbReference>
<evidence type="ECO:0000256" key="1">
    <source>
        <dbReference type="ARBA" id="ARBA00023015"/>
    </source>
</evidence>
<dbReference type="Pfam" id="PF00455">
    <property type="entry name" value="DeoRC"/>
    <property type="match status" value="1"/>
</dbReference>
<dbReference type="SUPFAM" id="SSF46785">
    <property type="entry name" value="Winged helix' DNA-binding domain"/>
    <property type="match status" value="1"/>
</dbReference>
<dbReference type="PANTHER" id="PTHR30363">
    <property type="entry name" value="HTH-TYPE TRANSCRIPTIONAL REGULATOR SRLR-RELATED"/>
    <property type="match status" value="1"/>
</dbReference>
<reference evidence="5 6" key="1">
    <citation type="submission" date="2020-10" db="EMBL/GenBank/DDBJ databases">
        <title>Bacillus sp. HD4P25, an endophyte from a halophyte.</title>
        <authorList>
            <person name="Sun J.-Q."/>
        </authorList>
    </citation>
    <scope>NUCLEOTIDE SEQUENCE [LARGE SCALE GENOMIC DNA]</scope>
    <source>
        <strain evidence="5 6">YIM 93174</strain>
    </source>
</reference>
<feature type="domain" description="HTH deoR-type" evidence="4">
    <location>
        <begin position="3"/>
        <end position="58"/>
    </location>
</feature>
<dbReference type="SMART" id="SM00420">
    <property type="entry name" value="HTH_DEOR"/>
    <property type="match status" value="1"/>
</dbReference>
<dbReference type="Gene3D" id="3.40.50.1360">
    <property type="match status" value="1"/>
</dbReference>
<dbReference type="InterPro" id="IPR050313">
    <property type="entry name" value="Carb_Metab_HTH_regulators"/>
</dbReference>
<dbReference type="InterPro" id="IPR036390">
    <property type="entry name" value="WH_DNA-bd_sf"/>
</dbReference>
<protein>
    <submittedName>
        <fullName evidence="5">DeoR/GlpR transcriptional regulator</fullName>
    </submittedName>
</protein>
<keyword evidence="2" id="KW-0238">DNA-binding</keyword>
<evidence type="ECO:0000256" key="3">
    <source>
        <dbReference type="ARBA" id="ARBA00023163"/>
    </source>
</evidence>
<proteinExistence type="predicted"/>
<evidence type="ECO:0000313" key="5">
    <source>
        <dbReference type="EMBL" id="MBE4910167.1"/>
    </source>
</evidence>
<dbReference type="Gene3D" id="1.10.10.10">
    <property type="entry name" value="Winged helix-like DNA-binding domain superfamily/Winged helix DNA-binding domain"/>
    <property type="match status" value="1"/>
</dbReference>
<dbReference type="Proteomes" id="UP001516662">
    <property type="component" value="Unassembled WGS sequence"/>
</dbReference>
<dbReference type="PROSITE" id="PS51000">
    <property type="entry name" value="HTH_DEOR_2"/>
    <property type="match status" value="1"/>
</dbReference>
<dbReference type="PRINTS" id="PR00037">
    <property type="entry name" value="HTHLACR"/>
</dbReference>
<dbReference type="PROSITE" id="PS00894">
    <property type="entry name" value="HTH_DEOR_1"/>
    <property type="match status" value="1"/>
</dbReference>
<organism evidence="5 6">
    <name type="scientific">Litchfieldia luteola</name>
    <dbReference type="NCBI Taxonomy" id="682179"/>
    <lineage>
        <taxon>Bacteria</taxon>
        <taxon>Bacillati</taxon>
        <taxon>Bacillota</taxon>
        <taxon>Bacilli</taxon>
        <taxon>Bacillales</taxon>
        <taxon>Bacillaceae</taxon>
        <taxon>Litchfieldia</taxon>
    </lineage>
</organism>
<gene>
    <name evidence="5" type="ORF">IMZ08_19190</name>
</gene>
<name>A0ABR9QNW0_9BACI</name>
<dbReference type="InterPro" id="IPR001034">
    <property type="entry name" value="DeoR_HTH"/>
</dbReference>
<dbReference type="SUPFAM" id="SSF100950">
    <property type="entry name" value="NagB/RpiA/CoA transferase-like"/>
    <property type="match status" value="1"/>
</dbReference>
<dbReference type="InterPro" id="IPR036388">
    <property type="entry name" value="WH-like_DNA-bd_sf"/>
</dbReference>
<sequence length="250" mass="27949">MLTQERHRLILELVNEKSIVKVQELVEQTNTSESTIRRDLQLLEEQNLIKRIHGGASLPQGNRNELGIPEKSTKNLQEKMSIAEYSASLVNQGECIYLDAGTTTFQMIEFLKGKDIVVVTNGLTHIDLLLEHNINTYLVGGYIKSKTRALIGSGALASLKQYSFDKCFMGVNGVHYRYGYTTPDPEEALIKQTAIQLSRQSYFLADTSKFGEVAFSKIVDLDKAQLITTESNVEVLAPYESKTTIKVVVT</sequence>
<dbReference type="EMBL" id="JADCLJ010000024">
    <property type="protein sequence ID" value="MBE4910167.1"/>
    <property type="molecule type" value="Genomic_DNA"/>
</dbReference>
<dbReference type="InterPro" id="IPR018356">
    <property type="entry name" value="Tscrpt_reg_HTH_DeoR_CS"/>
</dbReference>
<keyword evidence="3" id="KW-0804">Transcription</keyword>